<dbReference type="AlphaFoldDB" id="A0AAN9LMW5"/>
<organism evidence="1 2">
    <name type="scientific">Canavalia gladiata</name>
    <name type="common">Sword bean</name>
    <name type="synonym">Dolichos gladiatus</name>
    <dbReference type="NCBI Taxonomy" id="3824"/>
    <lineage>
        <taxon>Eukaryota</taxon>
        <taxon>Viridiplantae</taxon>
        <taxon>Streptophyta</taxon>
        <taxon>Embryophyta</taxon>
        <taxon>Tracheophyta</taxon>
        <taxon>Spermatophyta</taxon>
        <taxon>Magnoliopsida</taxon>
        <taxon>eudicotyledons</taxon>
        <taxon>Gunneridae</taxon>
        <taxon>Pentapetalae</taxon>
        <taxon>rosids</taxon>
        <taxon>fabids</taxon>
        <taxon>Fabales</taxon>
        <taxon>Fabaceae</taxon>
        <taxon>Papilionoideae</taxon>
        <taxon>50 kb inversion clade</taxon>
        <taxon>NPAAA clade</taxon>
        <taxon>indigoferoid/millettioid clade</taxon>
        <taxon>Phaseoleae</taxon>
        <taxon>Canavalia</taxon>
    </lineage>
</organism>
<gene>
    <name evidence="1" type="ORF">VNO77_19175</name>
</gene>
<dbReference type="Proteomes" id="UP001367508">
    <property type="component" value="Unassembled WGS sequence"/>
</dbReference>
<protein>
    <submittedName>
        <fullName evidence="1">Uncharacterized protein</fullName>
    </submittedName>
</protein>
<sequence>MPSNHTSRWAMLRLYPLVHIPGDLPLLPLRSSMAITLSRCRRVALLNFEAPSNLLCHDAPNLEQRRLMGSACHGVLRRLVLGDRPSDLSPPWKYESPGERVYGHELDVRTKVSRLYLPTLDKALGRSWLHDRM</sequence>
<name>A0AAN9LMW5_CANGL</name>
<keyword evidence="2" id="KW-1185">Reference proteome</keyword>
<evidence type="ECO:0000313" key="2">
    <source>
        <dbReference type="Proteomes" id="UP001367508"/>
    </source>
</evidence>
<reference evidence="1 2" key="1">
    <citation type="submission" date="2024-01" db="EMBL/GenBank/DDBJ databases">
        <title>The genomes of 5 underutilized Papilionoideae crops provide insights into root nodulation and disease resistanc.</title>
        <authorList>
            <person name="Jiang F."/>
        </authorList>
    </citation>
    <scope>NUCLEOTIDE SEQUENCE [LARGE SCALE GENOMIC DNA]</scope>
    <source>
        <strain evidence="1">LVBAO_FW01</strain>
        <tissue evidence="1">Leaves</tissue>
    </source>
</reference>
<accession>A0AAN9LMW5</accession>
<evidence type="ECO:0000313" key="1">
    <source>
        <dbReference type="EMBL" id="KAK7338561.1"/>
    </source>
</evidence>
<dbReference type="EMBL" id="JAYMYQ010000004">
    <property type="protein sequence ID" value="KAK7338561.1"/>
    <property type="molecule type" value="Genomic_DNA"/>
</dbReference>
<comment type="caution">
    <text evidence="1">The sequence shown here is derived from an EMBL/GenBank/DDBJ whole genome shotgun (WGS) entry which is preliminary data.</text>
</comment>
<proteinExistence type="predicted"/>